<dbReference type="PANTHER" id="PTHR30466">
    <property type="entry name" value="FLAVIN REDUCTASE"/>
    <property type="match status" value="1"/>
</dbReference>
<organism evidence="3 4">
    <name type="scientific">Aerophototrophica crusticola</name>
    <dbReference type="NCBI Taxonomy" id="1709002"/>
    <lineage>
        <taxon>Bacteria</taxon>
        <taxon>Pseudomonadati</taxon>
        <taxon>Pseudomonadota</taxon>
        <taxon>Alphaproteobacteria</taxon>
        <taxon>Rhodospirillales</taxon>
        <taxon>Rhodospirillaceae</taxon>
        <taxon>Aerophototrophica</taxon>
    </lineage>
</organism>
<dbReference type="Proteomes" id="UP000501891">
    <property type="component" value="Chromosome"/>
</dbReference>
<accession>A0A858R6C3</accession>
<dbReference type="SUPFAM" id="SSF50475">
    <property type="entry name" value="FMN-binding split barrel"/>
    <property type="match status" value="1"/>
</dbReference>
<dbReference type="InterPro" id="IPR012349">
    <property type="entry name" value="Split_barrel_FMN-bd"/>
</dbReference>
<dbReference type="KEGG" id="acru:HHL28_06770"/>
<dbReference type="InterPro" id="IPR002563">
    <property type="entry name" value="Flavin_Rdtase-like_dom"/>
</dbReference>
<keyword evidence="4" id="KW-1185">Reference proteome</keyword>
<name>A0A858R6C3_9PROT</name>
<evidence type="ECO:0000259" key="2">
    <source>
        <dbReference type="SMART" id="SM00903"/>
    </source>
</evidence>
<sequence length="158" mass="16736">MSIDPRAFRDAMGCFATGICVATAPVPGGRPVAVTVNSFSSVSLEPPLVLFCLDKDSDRLAAFTAAQAFALTVLADAQQDLSMRFARPPFDGLWDGVATESWDTGAPILAGGLAAMDCALHAVHEGGDHLILVGRVLRLESRADGRPLLYFRGQYATL</sequence>
<dbReference type="SMART" id="SM00903">
    <property type="entry name" value="Flavin_Reduct"/>
    <property type="match status" value="1"/>
</dbReference>
<feature type="domain" description="Flavin reductase like" evidence="2">
    <location>
        <begin position="12"/>
        <end position="157"/>
    </location>
</feature>
<dbReference type="InterPro" id="IPR050268">
    <property type="entry name" value="NADH-dep_flavin_reductase"/>
</dbReference>
<dbReference type="Pfam" id="PF01613">
    <property type="entry name" value="Flavin_Reduct"/>
    <property type="match status" value="1"/>
</dbReference>
<protein>
    <submittedName>
        <fullName evidence="3">Flavin reductase family protein</fullName>
    </submittedName>
</protein>
<dbReference type="PANTHER" id="PTHR30466:SF1">
    <property type="entry name" value="FMN REDUCTASE (NADH) RUTF"/>
    <property type="match status" value="1"/>
</dbReference>
<dbReference type="Gene3D" id="2.30.110.10">
    <property type="entry name" value="Electron Transport, Fmn-binding Protein, Chain A"/>
    <property type="match status" value="1"/>
</dbReference>
<evidence type="ECO:0000313" key="4">
    <source>
        <dbReference type="Proteomes" id="UP000501891"/>
    </source>
</evidence>
<dbReference type="AlphaFoldDB" id="A0A858R6C3"/>
<evidence type="ECO:0000256" key="1">
    <source>
        <dbReference type="ARBA" id="ARBA00023002"/>
    </source>
</evidence>
<evidence type="ECO:0000313" key="3">
    <source>
        <dbReference type="EMBL" id="QJE72832.1"/>
    </source>
</evidence>
<dbReference type="EMBL" id="CP051775">
    <property type="protein sequence ID" value="QJE72832.1"/>
    <property type="molecule type" value="Genomic_DNA"/>
</dbReference>
<proteinExistence type="predicted"/>
<dbReference type="GO" id="GO:0010181">
    <property type="term" value="F:FMN binding"/>
    <property type="evidence" value="ECO:0007669"/>
    <property type="project" value="InterPro"/>
</dbReference>
<dbReference type="GO" id="GO:0042602">
    <property type="term" value="F:riboflavin reductase (NADPH) activity"/>
    <property type="evidence" value="ECO:0007669"/>
    <property type="project" value="TreeGrafter"/>
</dbReference>
<gene>
    <name evidence="3" type="ORF">HHL28_06770</name>
</gene>
<reference evidence="3" key="1">
    <citation type="submission" date="2020-04" db="EMBL/GenBank/DDBJ databases">
        <title>A desert anoxygenic phototrophic bacterium fixes CO2 using RubisCO under aerobic conditions.</title>
        <authorList>
            <person name="Tang K."/>
        </authorList>
    </citation>
    <scope>NUCLEOTIDE SEQUENCE [LARGE SCALE GENOMIC DNA]</scope>
    <source>
        <strain evidence="3">MIMtkB3</strain>
    </source>
</reference>
<keyword evidence="1" id="KW-0560">Oxidoreductase</keyword>